<keyword evidence="2" id="KW-1185">Reference proteome</keyword>
<sequence length="62" mass="7021">MLYIHTGFCPQGAYSLMLAIHALINLRKCIFQALSIAIIISCLTTQKIYMPHTGKWILIDNL</sequence>
<evidence type="ECO:0000313" key="2">
    <source>
        <dbReference type="Proteomes" id="UP000228934"/>
    </source>
</evidence>
<reference evidence="2" key="1">
    <citation type="journal article" date="2017" name="Nat. Commun.">
        <title>The North American bullfrog draft genome provides insight into hormonal regulation of long noncoding RNA.</title>
        <authorList>
            <person name="Hammond S.A."/>
            <person name="Warren R.L."/>
            <person name="Vandervalk B.P."/>
            <person name="Kucuk E."/>
            <person name="Khan H."/>
            <person name="Gibb E.A."/>
            <person name="Pandoh P."/>
            <person name="Kirk H."/>
            <person name="Zhao Y."/>
            <person name="Jones M."/>
            <person name="Mungall A.J."/>
            <person name="Coope R."/>
            <person name="Pleasance S."/>
            <person name="Moore R.A."/>
            <person name="Holt R.A."/>
            <person name="Round J.M."/>
            <person name="Ohora S."/>
            <person name="Walle B.V."/>
            <person name="Veldhoen N."/>
            <person name="Helbing C.C."/>
            <person name="Birol I."/>
        </authorList>
    </citation>
    <scope>NUCLEOTIDE SEQUENCE [LARGE SCALE GENOMIC DNA]</scope>
</reference>
<dbReference type="AlphaFoldDB" id="A0A2G9RLG1"/>
<protein>
    <submittedName>
        <fullName evidence="1">Uncharacterized protein</fullName>
    </submittedName>
</protein>
<gene>
    <name evidence="1" type="ORF">AB205_0140770</name>
</gene>
<proteinExistence type="predicted"/>
<dbReference type="Proteomes" id="UP000228934">
    <property type="component" value="Unassembled WGS sequence"/>
</dbReference>
<evidence type="ECO:0000313" key="1">
    <source>
        <dbReference type="EMBL" id="PIO28101.1"/>
    </source>
</evidence>
<organism evidence="1 2">
    <name type="scientific">Aquarana catesbeiana</name>
    <name type="common">American bullfrog</name>
    <name type="synonym">Rana catesbeiana</name>
    <dbReference type="NCBI Taxonomy" id="8400"/>
    <lineage>
        <taxon>Eukaryota</taxon>
        <taxon>Metazoa</taxon>
        <taxon>Chordata</taxon>
        <taxon>Craniata</taxon>
        <taxon>Vertebrata</taxon>
        <taxon>Euteleostomi</taxon>
        <taxon>Amphibia</taxon>
        <taxon>Batrachia</taxon>
        <taxon>Anura</taxon>
        <taxon>Neobatrachia</taxon>
        <taxon>Ranoidea</taxon>
        <taxon>Ranidae</taxon>
        <taxon>Aquarana</taxon>
    </lineage>
</organism>
<name>A0A2G9RLG1_AQUCT</name>
<accession>A0A2G9RLG1</accession>
<dbReference type="EMBL" id="KV939002">
    <property type="protein sequence ID" value="PIO28101.1"/>
    <property type="molecule type" value="Genomic_DNA"/>
</dbReference>